<dbReference type="AlphaFoldDB" id="A0AAN9BL32"/>
<comment type="caution">
    <text evidence="6">The sequence shown here is derived from an EMBL/GenBank/DDBJ whole genome shotgun (WGS) entry which is preliminary data.</text>
</comment>
<evidence type="ECO:0000256" key="1">
    <source>
        <dbReference type="ARBA" id="ARBA00008535"/>
    </source>
</evidence>
<keyword evidence="2" id="KW-0547">Nucleotide-binding</keyword>
<evidence type="ECO:0000256" key="2">
    <source>
        <dbReference type="ARBA" id="ARBA00022741"/>
    </source>
</evidence>
<name>A0AAN9BL32_9CAEN</name>
<keyword evidence="4" id="KW-0812">Transmembrane</keyword>
<dbReference type="Proteomes" id="UP001374579">
    <property type="component" value="Unassembled WGS sequence"/>
</dbReference>
<comment type="similarity">
    <text evidence="1">Belongs to the TRAFAC class TrmE-Era-EngA-EngB-Septin-like GTPase superfamily. AIG1/Toc34/Toc159-like paraseptin GTPase family. IAN subfamily.</text>
</comment>
<evidence type="ECO:0000259" key="5">
    <source>
        <dbReference type="PROSITE" id="PS51720"/>
    </source>
</evidence>
<gene>
    <name evidence="6" type="ORF">V1264_016656</name>
</gene>
<dbReference type="Gene3D" id="3.40.50.300">
    <property type="entry name" value="P-loop containing nucleotide triphosphate hydrolases"/>
    <property type="match status" value="1"/>
</dbReference>
<sequence length="266" mass="29553">MEEADAEDIRPVLVIGKLGNGKSTLCNALVEGDHFAVGTGTSPETNTAQFASKWLGEIKLKVIDTPDITTLEMTPDQMKQEVEKWQEMTKPGPDVIILTVRCDVRYTAEEWAIYKEISGLWGEGPRGRLVVVFTFGDCQDLPIDEELKTECPELQSVLRDADWNYIVFDKTDPVSRKEAVERVVEVIHGEYTAVSHVPKNTKPRPSRFVIVLTVLMLLAAAGCIASLVMEHMGAAVACVACVVVLLVVTLLWVCCRKEKQERLLPK</sequence>
<keyword evidence="7" id="KW-1185">Reference proteome</keyword>
<dbReference type="InterPro" id="IPR006703">
    <property type="entry name" value="G_AIG1"/>
</dbReference>
<dbReference type="PANTHER" id="PTHR10903:SF188">
    <property type="entry name" value="GTPASE IMAP FAMILY MEMBER 2-LIKE-RELATED"/>
    <property type="match status" value="1"/>
</dbReference>
<evidence type="ECO:0000256" key="3">
    <source>
        <dbReference type="ARBA" id="ARBA00023134"/>
    </source>
</evidence>
<keyword evidence="4" id="KW-1133">Transmembrane helix</keyword>
<feature type="domain" description="AIG1-type G" evidence="5">
    <location>
        <begin position="7"/>
        <end position="215"/>
    </location>
</feature>
<feature type="transmembrane region" description="Helical" evidence="4">
    <location>
        <begin position="208"/>
        <end position="228"/>
    </location>
</feature>
<evidence type="ECO:0000313" key="7">
    <source>
        <dbReference type="Proteomes" id="UP001374579"/>
    </source>
</evidence>
<dbReference type="Pfam" id="PF04548">
    <property type="entry name" value="AIG1"/>
    <property type="match status" value="1"/>
</dbReference>
<organism evidence="6 7">
    <name type="scientific">Littorina saxatilis</name>
    <dbReference type="NCBI Taxonomy" id="31220"/>
    <lineage>
        <taxon>Eukaryota</taxon>
        <taxon>Metazoa</taxon>
        <taxon>Spiralia</taxon>
        <taxon>Lophotrochozoa</taxon>
        <taxon>Mollusca</taxon>
        <taxon>Gastropoda</taxon>
        <taxon>Caenogastropoda</taxon>
        <taxon>Littorinimorpha</taxon>
        <taxon>Littorinoidea</taxon>
        <taxon>Littorinidae</taxon>
        <taxon>Littorina</taxon>
    </lineage>
</organism>
<dbReference type="EMBL" id="JBAMIC010000007">
    <property type="protein sequence ID" value="KAK7105250.1"/>
    <property type="molecule type" value="Genomic_DNA"/>
</dbReference>
<dbReference type="GO" id="GO:0005525">
    <property type="term" value="F:GTP binding"/>
    <property type="evidence" value="ECO:0007669"/>
    <property type="project" value="UniProtKB-KW"/>
</dbReference>
<protein>
    <recommendedName>
        <fullName evidence="5">AIG1-type G domain-containing protein</fullName>
    </recommendedName>
</protein>
<dbReference type="InterPro" id="IPR045058">
    <property type="entry name" value="GIMA/IAN/Toc"/>
</dbReference>
<dbReference type="InterPro" id="IPR027417">
    <property type="entry name" value="P-loop_NTPase"/>
</dbReference>
<dbReference type="PANTHER" id="PTHR10903">
    <property type="entry name" value="GTPASE, IMAP FAMILY MEMBER-RELATED"/>
    <property type="match status" value="1"/>
</dbReference>
<keyword evidence="3" id="KW-0342">GTP-binding</keyword>
<reference evidence="6 7" key="1">
    <citation type="submission" date="2024-02" db="EMBL/GenBank/DDBJ databases">
        <title>Chromosome-scale genome assembly of the rough periwinkle Littorina saxatilis.</title>
        <authorList>
            <person name="De Jode A."/>
            <person name="Faria R."/>
            <person name="Formenti G."/>
            <person name="Sims Y."/>
            <person name="Smith T.P."/>
            <person name="Tracey A."/>
            <person name="Wood J.M.D."/>
            <person name="Zagrodzka Z.B."/>
            <person name="Johannesson K."/>
            <person name="Butlin R.K."/>
            <person name="Leder E.H."/>
        </authorList>
    </citation>
    <scope>NUCLEOTIDE SEQUENCE [LARGE SCALE GENOMIC DNA]</scope>
    <source>
        <strain evidence="6">Snail1</strain>
        <tissue evidence="6">Muscle</tissue>
    </source>
</reference>
<feature type="transmembrane region" description="Helical" evidence="4">
    <location>
        <begin position="234"/>
        <end position="255"/>
    </location>
</feature>
<proteinExistence type="inferred from homology"/>
<evidence type="ECO:0000313" key="6">
    <source>
        <dbReference type="EMBL" id="KAK7105250.1"/>
    </source>
</evidence>
<dbReference type="PROSITE" id="PS51720">
    <property type="entry name" value="G_AIG1"/>
    <property type="match status" value="1"/>
</dbReference>
<evidence type="ECO:0000256" key="4">
    <source>
        <dbReference type="SAM" id="Phobius"/>
    </source>
</evidence>
<accession>A0AAN9BL32</accession>
<dbReference type="SUPFAM" id="SSF52540">
    <property type="entry name" value="P-loop containing nucleoside triphosphate hydrolases"/>
    <property type="match status" value="1"/>
</dbReference>
<keyword evidence="4" id="KW-0472">Membrane</keyword>